<dbReference type="AlphaFoldDB" id="D3EZA7"/>
<name>D3EZA7_CONWI</name>
<dbReference type="Proteomes" id="UP000008229">
    <property type="component" value="Chromosome"/>
</dbReference>
<dbReference type="PANTHER" id="PTHR30535">
    <property type="entry name" value="VITAMIN B12-BINDING PROTEIN"/>
    <property type="match status" value="1"/>
</dbReference>
<dbReference type="RefSeq" id="WP_012934923.1">
    <property type="nucleotide sequence ID" value="NC_013739.1"/>
</dbReference>
<evidence type="ECO:0000313" key="4">
    <source>
        <dbReference type="EMBL" id="ADB51872.1"/>
    </source>
</evidence>
<dbReference type="PROSITE" id="PS50983">
    <property type="entry name" value="FE_B12_PBP"/>
    <property type="match status" value="1"/>
</dbReference>
<evidence type="ECO:0000256" key="2">
    <source>
        <dbReference type="SAM" id="SignalP"/>
    </source>
</evidence>
<dbReference type="Pfam" id="PF01497">
    <property type="entry name" value="Peripla_BP_2"/>
    <property type="match status" value="1"/>
</dbReference>
<dbReference type="HOGENOM" id="CLU_945649_0_0_11"/>
<dbReference type="OrthoDB" id="6495095at2"/>
<evidence type="ECO:0000256" key="1">
    <source>
        <dbReference type="ARBA" id="ARBA00008814"/>
    </source>
</evidence>
<dbReference type="SUPFAM" id="SSF53807">
    <property type="entry name" value="Helical backbone' metal receptor"/>
    <property type="match status" value="1"/>
</dbReference>
<dbReference type="InterPro" id="IPR002491">
    <property type="entry name" value="ABC_transptr_periplasmic_BD"/>
</dbReference>
<feature type="domain" description="Fe/B12 periplasmic-binding" evidence="3">
    <location>
        <begin position="36"/>
        <end position="294"/>
    </location>
</feature>
<dbReference type="PANTHER" id="PTHR30535:SF34">
    <property type="entry name" value="MOLYBDATE-BINDING PROTEIN MOLA"/>
    <property type="match status" value="1"/>
</dbReference>
<organism evidence="4 5">
    <name type="scientific">Conexibacter woesei (strain DSM 14684 / CCUG 47730 / CIP 108061 / JCM 11494 / NBRC 100937 / ID131577)</name>
    <dbReference type="NCBI Taxonomy" id="469383"/>
    <lineage>
        <taxon>Bacteria</taxon>
        <taxon>Bacillati</taxon>
        <taxon>Actinomycetota</taxon>
        <taxon>Thermoleophilia</taxon>
        <taxon>Solirubrobacterales</taxon>
        <taxon>Conexibacteraceae</taxon>
        <taxon>Conexibacter</taxon>
    </lineage>
</organism>
<dbReference type="Gene3D" id="3.40.50.1980">
    <property type="entry name" value="Nitrogenase molybdenum iron protein domain"/>
    <property type="match status" value="2"/>
</dbReference>
<accession>D3EZA7</accession>
<gene>
    <name evidence="4" type="ordered locus">Cwoe_3454</name>
</gene>
<dbReference type="eggNOG" id="COG0614">
    <property type="taxonomic scope" value="Bacteria"/>
</dbReference>
<keyword evidence="5" id="KW-1185">Reference proteome</keyword>
<dbReference type="KEGG" id="cwo:Cwoe_3454"/>
<proteinExistence type="inferred from homology"/>
<evidence type="ECO:0000313" key="5">
    <source>
        <dbReference type="Proteomes" id="UP000008229"/>
    </source>
</evidence>
<comment type="similarity">
    <text evidence="1">Belongs to the bacterial solute-binding protein 8 family.</text>
</comment>
<dbReference type="InterPro" id="IPR050902">
    <property type="entry name" value="ABC_Transporter_SBP"/>
</dbReference>
<dbReference type="STRING" id="469383.Cwoe_3454"/>
<keyword evidence="2" id="KW-0732">Signal</keyword>
<reference evidence="4 5" key="1">
    <citation type="journal article" date="2010" name="Stand. Genomic Sci.">
        <title>Complete genome sequence of Conexibacter woesei type strain (ID131577).</title>
        <authorList>
            <person name="Pukall R."/>
            <person name="Lapidus A."/>
            <person name="Glavina Del Rio T."/>
            <person name="Copeland A."/>
            <person name="Tice H."/>
            <person name="Cheng J.-F."/>
            <person name="Lucas S."/>
            <person name="Chen F."/>
            <person name="Nolan M."/>
            <person name="Bruce D."/>
            <person name="Goodwin L."/>
            <person name="Pitluck S."/>
            <person name="Mavromatis K."/>
            <person name="Ivanova N."/>
            <person name="Ovchinnikova G."/>
            <person name="Pati A."/>
            <person name="Chen A."/>
            <person name="Palaniappan K."/>
            <person name="Land M."/>
            <person name="Hauser L."/>
            <person name="Chang Y.-J."/>
            <person name="Jeffries C.D."/>
            <person name="Chain P."/>
            <person name="Meincke L."/>
            <person name="Sims D."/>
            <person name="Brettin T."/>
            <person name="Detter J.C."/>
            <person name="Rohde M."/>
            <person name="Goeker M."/>
            <person name="Bristow J."/>
            <person name="Eisen J.A."/>
            <person name="Markowitz V."/>
            <person name="Kyrpides N.C."/>
            <person name="Klenk H.-P."/>
            <person name="Hugenholtz P."/>
        </authorList>
    </citation>
    <scope>NUCLEOTIDE SEQUENCE [LARGE SCALE GENOMIC DNA]</scope>
    <source>
        <strain evidence="5">DSM 14684 / CIP 108061 / JCM 11494 / NBRC 100937 / ID131577</strain>
    </source>
</reference>
<sequence precursor="true">MTRVPMTRLRTACVALLAALLLVLTASAAAQAATPRIVALTPFQANTLMALDVKPVAIGALPSGDTKVSKRLKGVKRLALNHTTGGPNLEELALLNPQLVLSAPIWNKSAAGMRGLGIRVVMSDPERVSDVARQTEFIGQLVGRRKEAASYAALQRKNIKVAQGKIKRNPRVLVVLGVGRRTLAFLPETWGGDLVTAAGGRLVTEGMSGTGGFAPISAETILQKNPDVIIAVPHGNPSDMGKVVSFLKTNPAWKGTKAQRSNRIYVSTDNSLLQAWETAATSIYDVQTKYLRNR</sequence>
<dbReference type="EMBL" id="CP001854">
    <property type="protein sequence ID" value="ADB51872.1"/>
    <property type="molecule type" value="Genomic_DNA"/>
</dbReference>
<reference evidence="5" key="2">
    <citation type="submission" date="2010-01" db="EMBL/GenBank/DDBJ databases">
        <title>The complete genome of Conexibacter woesei DSM 14684.</title>
        <authorList>
            <consortium name="US DOE Joint Genome Institute (JGI-PGF)"/>
            <person name="Lucas S."/>
            <person name="Copeland A."/>
            <person name="Lapidus A."/>
            <person name="Glavina del Rio T."/>
            <person name="Dalin E."/>
            <person name="Tice H."/>
            <person name="Bruce D."/>
            <person name="Goodwin L."/>
            <person name="Pitluck S."/>
            <person name="Kyrpides N."/>
            <person name="Mavromatis K."/>
            <person name="Ivanova N."/>
            <person name="Mikhailova N."/>
            <person name="Chertkov O."/>
            <person name="Brettin T."/>
            <person name="Detter J.C."/>
            <person name="Han C."/>
            <person name="Larimer F."/>
            <person name="Land M."/>
            <person name="Hauser L."/>
            <person name="Markowitz V."/>
            <person name="Cheng J.-F."/>
            <person name="Hugenholtz P."/>
            <person name="Woyke T."/>
            <person name="Wu D."/>
            <person name="Pukall R."/>
            <person name="Steenblock K."/>
            <person name="Schneider S."/>
            <person name="Klenk H.-P."/>
            <person name="Eisen J.A."/>
        </authorList>
    </citation>
    <scope>NUCLEOTIDE SEQUENCE [LARGE SCALE GENOMIC DNA]</scope>
    <source>
        <strain evidence="5">DSM 14684 / CIP 108061 / JCM 11494 / NBRC 100937 / ID131577</strain>
    </source>
</reference>
<dbReference type="GO" id="GO:0071281">
    <property type="term" value="P:cellular response to iron ion"/>
    <property type="evidence" value="ECO:0007669"/>
    <property type="project" value="TreeGrafter"/>
</dbReference>
<evidence type="ECO:0000259" key="3">
    <source>
        <dbReference type="PROSITE" id="PS50983"/>
    </source>
</evidence>
<feature type="chain" id="PRO_5003043021" evidence="2">
    <location>
        <begin position="33"/>
        <end position="294"/>
    </location>
</feature>
<feature type="signal peptide" evidence="2">
    <location>
        <begin position="1"/>
        <end position="32"/>
    </location>
</feature>
<protein>
    <submittedName>
        <fullName evidence="4">Periplasmic binding protein</fullName>
    </submittedName>
</protein>